<accession>A0A414P6P0</accession>
<dbReference type="EMBL" id="QRHG01000009">
    <property type="protein sequence ID" value="RHF61863.1"/>
    <property type="molecule type" value="Genomic_DNA"/>
</dbReference>
<organism evidence="1 2">
    <name type="scientific">[Ruminococcus] lactaris</name>
    <dbReference type="NCBI Taxonomy" id="46228"/>
    <lineage>
        <taxon>Bacteria</taxon>
        <taxon>Bacillati</taxon>
        <taxon>Bacillota</taxon>
        <taxon>Clostridia</taxon>
        <taxon>Lachnospirales</taxon>
        <taxon>Lachnospiraceae</taxon>
        <taxon>Mediterraneibacter</taxon>
    </lineage>
</organism>
<name>A0A414P6P0_9FIRM</name>
<dbReference type="RefSeq" id="WP_117567489.1">
    <property type="nucleotide sequence ID" value="NZ_JAQEAN010000007.1"/>
</dbReference>
<comment type="caution">
    <text evidence="1">The sequence shown here is derived from an EMBL/GenBank/DDBJ whole genome shotgun (WGS) entry which is preliminary data.</text>
</comment>
<evidence type="ECO:0000313" key="2">
    <source>
        <dbReference type="Proteomes" id="UP000284902"/>
    </source>
</evidence>
<dbReference type="AlphaFoldDB" id="A0A414P6P0"/>
<reference evidence="1 2" key="1">
    <citation type="submission" date="2018-08" db="EMBL/GenBank/DDBJ databases">
        <title>A genome reference for cultivated species of the human gut microbiota.</title>
        <authorList>
            <person name="Zou Y."/>
            <person name="Xue W."/>
            <person name="Luo G."/>
        </authorList>
    </citation>
    <scope>NUCLEOTIDE SEQUENCE [LARGE SCALE GENOMIC DNA]</scope>
    <source>
        <strain evidence="1 2">AM25-1LB</strain>
    </source>
</reference>
<evidence type="ECO:0000313" key="1">
    <source>
        <dbReference type="EMBL" id="RHF61863.1"/>
    </source>
</evidence>
<sequence>MNVKRKVTWKDIFNNFKSVYPRLSKEAQDYRPYNYMSIVVYLADGTKVVYDDMAKRAKMLAA</sequence>
<proteinExistence type="predicted"/>
<protein>
    <submittedName>
        <fullName evidence="1">Uncharacterized protein</fullName>
    </submittedName>
</protein>
<dbReference type="Proteomes" id="UP000284902">
    <property type="component" value="Unassembled WGS sequence"/>
</dbReference>
<gene>
    <name evidence="1" type="ORF">DW672_05030</name>
</gene>